<dbReference type="EMBL" id="JABBVZ010000009">
    <property type="protein sequence ID" value="NMP21590.1"/>
    <property type="molecule type" value="Genomic_DNA"/>
</dbReference>
<dbReference type="InterPro" id="IPR050900">
    <property type="entry name" value="Transposase_IS3/IS150/IS904"/>
</dbReference>
<dbReference type="GO" id="GO:0015074">
    <property type="term" value="P:DNA integration"/>
    <property type="evidence" value="ECO:0007669"/>
    <property type="project" value="InterPro"/>
</dbReference>
<keyword evidence="4" id="KW-1185">Reference proteome</keyword>
<dbReference type="InterPro" id="IPR001584">
    <property type="entry name" value="Integrase_cat-core"/>
</dbReference>
<gene>
    <name evidence="3" type="ORF">HIJ39_04375</name>
</gene>
<feature type="domain" description="Integrase catalytic" evidence="2">
    <location>
        <begin position="115"/>
        <end position="282"/>
    </location>
</feature>
<evidence type="ECO:0000259" key="2">
    <source>
        <dbReference type="PROSITE" id="PS50994"/>
    </source>
</evidence>
<protein>
    <submittedName>
        <fullName evidence="3">IS3 family transposase</fullName>
    </submittedName>
</protein>
<dbReference type="InterPro" id="IPR012337">
    <property type="entry name" value="RNaseH-like_sf"/>
</dbReference>
<dbReference type="SUPFAM" id="SSF53098">
    <property type="entry name" value="Ribonuclease H-like"/>
    <property type="match status" value="1"/>
</dbReference>
<dbReference type="PANTHER" id="PTHR46889">
    <property type="entry name" value="TRANSPOSASE INSF FOR INSERTION SEQUENCE IS3B-RELATED"/>
    <property type="match status" value="1"/>
</dbReference>
<proteinExistence type="predicted"/>
<dbReference type="PANTHER" id="PTHR46889:SF4">
    <property type="entry name" value="TRANSPOSASE INSO FOR INSERTION SEQUENCE ELEMENT IS911B-RELATED"/>
    <property type="match status" value="1"/>
</dbReference>
<dbReference type="InterPro" id="IPR048020">
    <property type="entry name" value="Transpos_IS3"/>
</dbReference>
<dbReference type="InterPro" id="IPR025948">
    <property type="entry name" value="HTH-like_dom"/>
</dbReference>
<sequence>MARSTYYAWRQHRQQPCVNPPLSRAGRPRRGYWFTDTGTKVPEGQVVEWLSTYIATPDGQSYGYRKLTTWLRREHHLVINKKSVYRLLAEADLLQGRRFPIAADRPVRRLAANHTITGPNQLWELDLKYGYIAGQDRFFYLCSVIDVFDRSILGYHIGWTCTAQQALRALQAAVVARRADWTPGTAPVVRTDNGPQFVAHAWAEGVAALDLVHERIPNATPNKNAHIESWHSVLEADCLGNQVFRTLAEAYDAVAQWITFYNERRMHGSLDDWPPAVFYRWVLAGTAPTIRAVHC</sequence>
<name>A0A7Y0Q1R1_9FIRM</name>
<dbReference type="Proteomes" id="UP000533476">
    <property type="component" value="Unassembled WGS sequence"/>
</dbReference>
<dbReference type="GO" id="GO:0003676">
    <property type="term" value="F:nucleic acid binding"/>
    <property type="evidence" value="ECO:0007669"/>
    <property type="project" value="InterPro"/>
</dbReference>
<dbReference type="AlphaFoldDB" id="A0A7Y0Q1R1"/>
<evidence type="ECO:0000313" key="3">
    <source>
        <dbReference type="EMBL" id="NMP21590.1"/>
    </source>
</evidence>
<dbReference type="Pfam" id="PF00665">
    <property type="entry name" value="rve"/>
    <property type="match status" value="1"/>
</dbReference>
<dbReference type="Gene3D" id="3.30.420.10">
    <property type="entry name" value="Ribonuclease H-like superfamily/Ribonuclease H"/>
    <property type="match status" value="1"/>
</dbReference>
<reference evidence="3 4" key="1">
    <citation type="submission" date="2020-04" db="EMBL/GenBank/DDBJ databases">
        <authorList>
            <person name="Zhang R."/>
            <person name="Schippers A."/>
        </authorList>
    </citation>
    <scope>NUCLEOTIDE SEQUENCE [LARGE SCALE GENOMIC DNA]</scope>
    <source>
        <strain evidence="3 4">DSM 109850</strain>
    </source>
</reference>
<evidence type="ECO:0000256" key="1">
    <source>
        <dbReference type="ARBA" id="ARBA00002286"/>
    </source>
</evidence>
<comment type="caution">
    <text evidence="3">The sequence shown here is derived from an EMBL/GenBank/DDBJ whole genome shotgun (WGS) entry which is preliminary data.</text>
</comment>
<dbReference type="NCBIfam" id="NF033516">
    <property type="entry name" value="transpos_IS3"/>
    <property type="match status" value="1"/>
</dbReference>
<dbReference type="Pfam" id="PF13276">
    <property type="entry name" value="HTH_21"/>
    <property type="match status" value="1"/>
</dbReference>
<evidence type="ECO:0000313" key="4">
    <source>
        <dbReference type="Proteomes" id="UP000533476"/>
    </source>
</evidence>
<accession>A0A7Y0Q1R1</accession>
<dbReference type="InterPro" id="IPR036397">
    <property type="entry name" value="RNaseH_sf"/>
</dbReference>
<comment type="function">
    <text evidence="1">Involved in the transposition of the insertion sequence.</text>
</comment>
<dbReference type="PROSITE" id="PS50994">
    <property type="entry name" value="INTEGRASE"/>
    <property type="match status" value="1"/>
</dbReference>
<dbReference type="Pfam" id="PF13333">
    <property type="entry name" value="rve_2"/>
    <property type="match status" value="1"/>
</dbReference>
<organism evidence="3 4">
    <name type="scientific">Sulfobacillus harzensis</name>
    <dbReference type="NCBI Taxonomy" id="2729629"/>
    <lineage>
        <taxon>Bacteria</taxon>
        <taxon>Bacillati</taxon>
        <taxon>Bacillota</taxon>
        <taxon>Clostridia</taxon>
        <taxon>Eubacteriales</taxon>
        <taxon>Clostridiales Family XVII. Incertae Sedis</taxon>
        <taxon>Sulfobacillus</taxon>
    </lineage>
</organism>